<keyword evidence="3" id="KW-0282">Flagellum</keyword>
<dbReference type="Pfam" id="PF03148">
    <property type="entry name" value="Tektin"/>
    <property type="match status" value="1"/>
</dbReference>
<dbReference type="GO" id="GO:0060271">
    <property type="term" value="P:cilium assembly"/>
    <property type="evidence" value="ECO:0007669"/>
    <property type="project" value="UniProtKB-UniRule"/>
</dbReference>
<feature type="coiled-coil region" evidence="4">
    <location>
        <begin position="107"/>
        <end position="134"/>
    </location>
</feature>
<sequence length="185" mass="21790">TPILRPKILISVHNTRREDASQQTLTDYCLRRRLHEESRARDEMQWQKDRLMEEIRAQEHEIKLLEEQLRATALPLKVAQTRFEGRTARVRYELVRDAAQDGLMEEVNHLTRTRDHLRQNLAKAMDALHALQRNLRAVDVDLGRKSLSCSLDSKVQSTRKVLLERERPETLTQGQPVFFCKNRPF</sequence>
<feature type="coiled-coil region" evidence="4">
    <location>
        <begin position="34"/>
        <end position="68"/>
    </location>
</feature>
<organism evidence="5 6">
    <name type="scientific">Meganyctiphanes norvegica</name>
    <name type="common">Northern krill</name>
    <name type="synonym">Thysanopoda norvegica</name>
    <dbReference type="NCBI Taxonomy" id="48144"/>
    <lineage>
        <taxon>Eukaryota</taxon>
        <taxon>Metazoa</taxon>
        <taxon>Ecdysozoa</taxon>
        <taxon>Arthropoda</taxon>
        <taxon>Crustacea</taxon>
        <taxon>Multicrustacea</taxon>
        <taxon>Malacostraca</taxon>
        <taxon>Eumalacostraca</taxon>
        <taxon>Eucarida</taxon>
        <taxon>Euphausiacea</taxon>
        <taxon>Euphausiidae</taxon>
        <taxon>Meganyctiphanes</taxon>
    </lineage>
</organism>
<comment type="caution">
    <text evidence="5">The sequence shown here is derived from an EMBL/GenBank/DDBJ whole genome shotgun (WGS) entry which is preliminary data.</text>
</comment>
<feature type="non-terminal residue" evidence="5">
    <location>
        <position position="185"/>
    </location>
</feature>
<keyword evidence="2" id="KW-0963">Cytoplasm</keyword>
<comment type="subcellular location">
    <subcellularLocation>
        <location evidence="3">Cytoplasm</location>
        <location evidence="3">Cytoskeleton</location>
        <location evidence="3">Cilium axoneme</location>
    </subcellularLocation>
</comment>
<dbReference type="PRINTS" id="PR00511">
    <property type="entry name" value="TEKTIN"/>
</dbReference>
<dbReference type="EMBL" id="CAXKWB010036917">
    <property type="protein sequence ID" value="CAL4149280.1"/>
    <property type="molecule type" value="Genomic_DNA"/>
</dbReference>
<evidence type="ECO:0000256" key="2">
    <source>
        <dbReference type="ARBA" id="ARBA00022490"/>
    </source>
</evidence>
<dbReference type="GO" id="GO:0005930">
    <property type="term" value="C:axoneme"/>
    <property type="evidence" value="ECO:0007669"/>
    <property type="project" value="UniProtKB-SubCell"/>
</dbReference>
<feature type="non-terminal residue" evidence="5">
    <location>
        <position position="1"/>
    </location>
</feature>
<evidence type="ECO:0000256" key="3">
    <source>
        <dbReference type="RuleBase" id="RU367040"/>
    </source>
</evidence>
<proteinExistence type="inferred from homology"/>
<accession>A0AAV2RX41</accession>
<name>A0AAV2RX41_MEGNR</name>
<dbReference type="GO" id="GO:0060294">
    <property type="term" value="P:cilium movement involved in cell motility"/>
    <property type="evidence" value="ECO:0007669"/>
    <property type="project" value="UniProtKB-UniRule"/>
</dbReference>
<dbReference type="InterPro" id="IPR048256">
    <property type="entry name" value="Tektin-like"/>
</dbReference>
<dbReference type="PANTHER" id="PTHR19960">
    <property type="entry name" value="TEKTIN"/>
    <property type="match status" value="1"/>
</dbReference>
<keyword evidence="6" id="KW-1185">Reference proteome</keyword>
<keyword evidence="3" id="KW-0969">Cilium</keyword>
<comment type="similarity">
    <text evidence="1 3">Belongs to the tektin family.</text>
</comment>
<dbReference type="PANTHER" id="PTHR19960:SF7">
    <property type="entry name" value="TEKTIN"/>
    <property type="match status" value="1"/>
</dbReference>
<keyword evidence="3" id="KW-0966">Cell projection</keyword>
<dbReference type="AlphaFoldDB" id="A0AAV2RX41"/>
<dbReference type="GO" id="GO:0015630">
    <property type="term" value="C:microtubule cytoskeleton"/>
    <property type="evidence" value="ECO:0007669"/>
    <property type="project" value="UniProtKB-UniRule"/>
</dbReference>
<protein>
    <recommendedName>
        <fullName evidence="3">Tektin</fullName>
    </recommendedName>
</protein>
<keyword evidence="4" id="KW-0175">Coiled coil</keyword>
<reference evidence="5 6" key="1">
    <citation type="submission" date="2024-05" db="EMBL/GenBank/DDBJ databases">
        <authorList>
            <person name="Wallberg A."/>
        </authorList>
    </citation>
    <scope>NUCLEOTIDE SEQUENCE [LARGE SCALE GENOMIC DNA]</scope>
</reference>
<dbReference type="InterPro" id="IPR000435">
    <property type="entry name" value="Tektins"/>
</dbReference>
<evidence type="ECO:0000313" key="5">
    <source>
        <dbReference type="EMBL" id="CAL4149280.1"/>
    </source>
</evidence>
<dbReference type="GO" id="GO:0005634">
    <property type="term" value="C:nucleus"/>
    <property type="evidence" value="ECO:0007669"/>
    <property type="project" value="TreeGrafter"/>
</dbReference>
<evidence type="ECO:0000256" key="4">
    <source>
        <dbReference type="SAM" id="Coils"/>
    </source>
</evidence>
<evidence type="ECO:0000256" key="1">
    <source>
        <dbReference type="ARBA" id="ARBA00007209"/>
    </source>
</evidence>
<gene>
    <name evidence="5" type="ORF">MNOR_LOCUS30362</name>
</gene>
<evidence type="ECO:0000313" key="6">
    <source>
        <dbReference type="Proteomes" id="UP001497623"/>
    </source>
</evidence>
<dbReference type="Proteomes" id="UP001497623">
    <property type="component" value="Unassembled WGS sequence"/>
</dbReference>